<reference evidence="2" key="1">
    <citation type="submission" date="2012-03" db="EMBL/GenBank/DDBJ databases">
        <title>Complete sequence of chromosome of Deinococcus peraridilitoris DSM 19664.</title>
        <authorList>
            <person name="Lucas S."/>
            <person name="Copeland A."/>
            <person name="Lapidus A."/>
            <person name="Glavina del Rio T."/>
            <person name="Dalin E."/>
            <person name="Tice H."/>
            <person name="Bruce D."/>
            <person name="Goodwin L."/>
            <person name="Pitluck S."/>
            <person name="Peters L."/>
            <person name="Mikhailova N."/>
            <person name="Lu M."/>
            <person name="Kyrpides N."/>
            <person name="Mavromatis K."/>
            <person name="Ivanova N."/>
            <person name="Brettin T."/>
            <person name="Detter J.C."/>
            <person name="Han C."/>
            <person name="Larimer F."/>
            <person name="Land M."/>
            <person name="Hauser L."/>
            <person name="Markowitz V."/>
            <person name="Cheng J.-F."/>
            <person name="Hugenholtz P."/>
            <person name="Woyke T."/>
            <person name="Wu D."/>
            <person name="Pukall R."/>
            <person name="Steenblock K."/>
            <person name="Brambilla E."/>
            <person name="Klenk H.-P."/>
            <person name="Eisen J.A."/>
        </authorList>
    </citation>
    <scope>NUCLEOTIDE SEQUENCE [LARGE SCALE GENOMIC DNA]</scope>
    <source>
        <strain evidence="2">DSM 19664 / LMG 22246 / CIP 109416 / KR-200</strain>
    </source>
</reference>
<dbReference type="eggNOG" id="COG0457">
    <property type="taxonomic scope" value="Bacteria"/>
</dbReference>
<dbReference type="RefSeq" id="WP_015235716.1">
    <property type="nucleotide sequence ID" value="NC_019793.1"/>
</dbReference>
<evidence type="ECO:0008006" key="3">
    <source>
        <dbReference type="Google" id="ProtNLM"/>
    </source>
</evidence>
<dbReference type="PATRIC" id="fig|937777.3.peg.1904"/>
<accession>L0A0P0</accession>
<keyword evidence="2" id="KW-1185">Reference proteome</keyword>
<sequence length="348" mass="39251">MNDPQAQQAIGEAGSTGETAVLKSLGFPAMQLVSGRLSIADLYARDKRCGVYVLRFRGGEYYAGQAVDVSRRFGNHRKAHADIEAITFQPAGKRDLDEVKRQVIHTLEGSSFRLRNIAHMSVVEGERDLDALITPEEQNAWLEGNLLPDAEGAVDDPDLRRRYRSRFESFRQTGGSEEASLLLGLYLQRCLPRERQTELSFWAVSCLPTTKLLYPDLRVLYRVNLNMMEVFTASQSQGQNGYSFHLARSPLEQEWGEDWPLVLEDSGLKVIGDLYAPGGHDQASLFASSAELAFMLLEYPVFRRAARLMNLRLMRKGPTYYAQFHCFDLAEYAREVLAREEAVEGQST</sequence>
<dbReference type="KEGG" id="dpd:Deipe_1903"/>
<proteinExistence type="predicted"/>
<protein>
    <recommendedName>
        <fullName evidence="3">GIY-YIG domain-containing protein</fullName>
    </recommendedName>
</protein>
<gene>
    <name evidence="1" type="ordered locus">Deipe_1903</name>
</gene>
<dbReference type="HOGENOM" id="CLU_049138_1_0_0"/>
<dbReference type="EMBL" id="CP003382">
    <property type="protein sequence ID" value="AFZ67411.1"/>
    <property type="molecule type" value="Genomic_DNA"/>
</dbReference>
<evidence type="ECO:0000313" key="1">
    <source>
        <dbReference type="EMBL" id="AFZ67411.1"/>
    </source>
</evidence>
<evidence type="ECO:0000313" key="2">
    <source>
        <dbReference type="Proteomes" id="UP000010467"/>
    </source>
</evidence>
<organism evidence="1 2">
    <name type="scientific">Deinococcus peraridilitoris (strain DSM 19664 / LMG 22246 / CIP 109416 / KR-200)</name>
    <dbReference type="NCBI Taxonomy" id="937777"/>
    <lineage>
        <taxon>Bacteria</taxon>
        <taxon>Thermotogati</taxon>
        <taxon>Deinococcota</taxon>
        <taxon>Deinococci</taxon>
        <taxon>Deinococcales</taxon>
        <taxon>Deinococcaceae</taxon>
        <taxon>Deinococcus</taxon>
    </lineage>
</organism>
<dbReference type="OrthoDB" id="138787at2"/>
<dbReference type="CDD" id="cd00719">
    <property type="entry name" value="GIY-YIG_SF"/>
    <property type="match status" value="1"/>
</dbReference>
<name>L0A0P0_DEIPD</name>
<dbReference type="AlphaFoldDB" id="L0A0P0"/>
<dbReference type="Proteomes" id="UP000010467">
    <property type="component" value="Chromosome"/>
</dbReference>
<dbReference type="STRING" id="937777.Deipe_1903"/>